<dbReference type="OrthoDB" id="549251at2759"/>
<evidence type="ECO:0000256" key="1">
    <source>
        <dbReference type="ARBA" id="ARBA00001946"/>
    </source>
</evidence>
<protein>
    <recommendedName>
        <fullName evidence="3">Small RNA 2'-O-methyltransferase</fullName>
        <ecNumber evidence="11">2.1.1.386</ecNumber>
    </recommendedName>
</protein>
<dbReference type="InterPro" id="IPR026610">
    <property type="entry name" value="Hen1"/>
</dbReference>
<dbReference type="SUPFAM" id="SSF53335">
    <property type="entry name" value="S-adenosyl-L-methionine-dependent methyltransferases"/>
    <property type="match status" value="1"/>
</dbReference>
<keyword evidence="9 13" id="KW-0694">RNA-binding</keyword>
<evidence type="ECO:0000256" key="13">
    <source>
        <dbReference type="PROSITE-ProRule" id="PRU00266"/>
    </source>
</evidence>
<dbReference type="GO" id="GO:0030422">
    <property type="term" value="P:siRNA processing"/>
    <property type="evidence" value="ECO:0007669"/>
    <property type="project" value="TreeGrafter"/>
</dbReference>
<feature type="region of interest" description="Disordered" evidence="14">
    <location>
        <begin position="796"/>
        <end position="839"/>
    </location>
</feature>
<evidence type="ECO:0000256" key="6">
    <source>
        <dbReference type="ARBA" id="ARBA00022691"/>
    </source>
</evidence>
<dbReference type="EMBL" id="GL378391">
    <property type="protein sequence ID" value="EFJ41719.1"/>
    <property type="molecule type" value="Genomic_DNA"/>
</dbReference>
<reference evidence="16 17" key="1">
    <citation type="journal article" date="2010" name="Science">
        <title>Genomic analysis of organismal complexity in the multicellular green alga Volvox carteri.</title>
        <authorList>
            <person name="Prochnik S.E."/>
            <person name="Umen J."/>
            <person name="Nedelcu A.M."/>
            <person name="Hallmann A."/>
            <person name="Miller S.M."/>
            <person name="Nishii I."/>
            <person name="Ferris P."/>
            <person name="Kuo A."/>
            <person name="Mitros T."/>
            <person name="Fritz-Laylin L.K."/>
            <person name="Hellsten U."/>
            <person name="Chapman J."/>
            <person name="Simakov O."/>
            <person name="Rensing S.A."/>
            <person name="Terry A."/>
            <person name="Pangilinan J."/>
            <person name="Kapitonov V."/>
            <person name="Jurka J."/>
            <person name="Salamov A."/>
            <person name="Shapiro H."/>
            <person name="Schmutz J."/>
            <person name="Grimwood J."/>
            <person name="Lindquist E."/>
            <person name="Lucas S."/>
            <person name="Grigoriev I.V."/>
            <person name="Schmitt R."/>
            <person name="Kirk D."/>
            <person name="Rokhsar D.S."/>
        </authorList>
    </citation>
    <scope>NUCLEOTIDE SEQUENCE [LARGE SCALE GENOMIC DNA]</scope>
    <source>
        <strain evidence="17">f. Nagariensis / Eve</strain>
    </source>
</reference>
<dbReference type="GO" id="GO:0001510">
    <property type="term" value="P:RNA methylation"/>
    <property type="evidence" value="ECO:0007669"/>
    <property type="project" value="InterPro"/>
</dbReference>
<comment type="cofactor">
    <cofactor evidence="1">
        <name>Mg(2+)</name>
        <dbReference type="ChEBI" id="CHEBI:18420"/>
    </cofactor>
</comment>
<comment type="similarity">
    <text evidence="2">Belongs to the methyltransferase superfamily. HEN1 family.</text>
</comment>
<feature type="region of interest" description="Disordered" evidence="14">
    <location>
        <begin position="1143"/>
        <end position="1178"/>
    </location>
</feature>
<feature type="region of interest" description="Disordered" evidence="14">
    <location>
        <begin position="443"/>
        <end position="561"/>
    </location>
</feature>
<dbReference type="EC" id="2.1.1.386" evidence="11"/>
<dbReference type="GO" id="GO:0046872">
    <property type="term" value="F:metal ion binding"/>
    <property type="evidence" value="ECO:0007669"/>
    <property type="project" value="UniProtKB-KW"/>
</dbReference>
<proteinExistence type="inferred from homology"/>
<gene>
    <name evidence="16" type="ORF">VOLCADRAFT_98326</name>
</gene>
<dbReference type="PROSITE" id="PS50137">
    <property type="entry name" value="DS_RBD"/>
    <property type="match status" value="1"/>
</dbReference>
<dbReference type="GeneID" id="9626671"/>
<feature type="compositionally biased region" description="Gly residues" evidence="14">
    <location>
        <begin position="512"/>
        <end position="537"/>
    </location>
</feature>
<comment type="catalytic activity">
    <reaction evidence="12">
        <text>small RNA 3'-end nucleotide + S-adenosyl-L-methionine = small RNA 3'-end 2'-O-methylnucleotide + S-adenosyl-L-homocysteine + H(+)</text>
        <dbReference type="Rhea" id="RHEA:37887"/>
        <dbReference type="Rhea" id="RHEA-COMP:10415"/>
        <dbReference type="Rhea" id="RHEA-COMP:10416"/>
        <dbReference type="ChEBI" id="CHEBI:15378"/>
        <dbReference type="ChEBI" id="CHEBI:57856"/>
        <dbReference type="ChEBI" id="CHEBI:59789"/>
        <dbReference type="ChEBI" id="CHEBI:74896"/>
        <dbReference type="ChEBI" id="CHEBI:74898"/>
        <dbReference type="EC" id="2.1.1.386"/>
    </reaction>
</comment>
<dbReference type="GO" id="GO:0090486">
    <property type="term" value="F:small RNA 2'-O-methyltransferase activity"/>
    <property type="evidence" value="ECO:0007669"/>
    <property type="project" value="UniProtKB-EC"/>
</dbReference>
<feature type="compositionally biased region" description="Acidic residues" evidence="14">
    <location>
        <begin position="1252"/>
        <end position="1282"/>
    </location>
</feature>
<keyword evidence="10" id="KW-0943">RNA-mediated gene silencing</keyword>
<evidence type="ECO:0000256" key="8">
    <source>
        <dbReference type="ARBA" id="ARBA00022842"/>
    </source>
</evidence>
<sequence length="1595" mass="161722">MAQHQNPKTLINQFYQRAKADPPRYEVELAPVDGQENRFICTLILPSVTAEGETLPEQIFQEEGRSKKAAQDAAAATAFQFLSEQPVYGNLKPYEESLLRTLATRGLFRDPEMHGAAASAVAYLDGYLPLAALPHSRILRGWAKEYGKSYDPDLASDPMALVDVVRRELAAQAEVAVPPKAAAVEAAESAAAEAALTAAGLHCGPPGDPAVEAAKVAAAGAAAGAAAALGWNLGPSGLCVRLPRESAESAPPGVIWEEVDPAIEAAGGVASLVVIPADSSLPLREESIPARGCLLWGRVGHKASVIADPRVASAAALAAAAAPKAEEKGPPPSRPRRHPDSAGATPTASEQSICLPPSGSVGTEVTGGLRLLEQRIGAAAAAGLGDADGGGGGAVITAVSLAQPPASPCVYRAESTLSLAVHRGPAAMDWEADGQTEVRGPEHVAAPSATGGRAGGGGPRGGRQSGAQGRGAAKTAPAGRSATAASANRSGGGGGGAAAAAGAGLPALQGKRGSGSGAVGGGGGSGGGGHNASGGGSSPRHLMLPPLPATPSSQGGGRRSFDAAAAAATAAAEPPPLASLRNAIALLSPAAYTRAAHAPLLLRGLPAEYRGPASWVGPPPRQLLDNYMAAHSPAAAITSLELVVPDVDLPGEGLAELAGTNFLGLPYKVTAGPGPLDIVSQQVALSALLELQSLDAACLGGTVTAEQLTGQQQPQQQPPTPSAPTQQQQPQPGAATRPAAAAAVPAAPTQGEGATAEAVGEVEVLDPGLAHARQPQEGSMVKIGYYISLPPYQRSWRPTGGSGSGAAEGEEGSGAEVGQQGEGGPTAPPPPGVGGGLVLEQHPGLTLAVGCAGAPAVPPELDAAVRALRVGGRARCRQVQQSASTSLSVPAEGCDPLGAGFPHLDTCLDLTLLHATLPVVEGRGGPAGAGSGPPLFTPPLGQQRMEAVAAALRREGVATLVDLGCGEGKLVEGLLQGRHGVDCGGPLERVVGVDISRGALQGAARRLGKMRAAAAALEEMPVSGEESVPRPVEVLLYRGSALSPALARRGTSRARRRKTAAAAEAAGGGGVSGADPWVSLRGCDAVAMVEVVEHLDPEPLQLLGPCVLGGLRPRLLLVTTPNWEYNLVMRTCEQLAAEAATTAAAANRRKPNSAGSPAPVPVPAVPGAHWPGPPGRDGLPLRCGDHRFEWTRGEFRSWAEGLAGRWGYDVCFRGIGHANDEAGALMSPGYKGPGDPGEATQMAIFRRKDGEQEGEQGEGEQGEGGEGEGGEGEGEEGQEGESWELVWGPALVAAPREEMEEMEAKVEAADARSQGEGGGGGGAEGGAQMRVRPLSTVIPAAKVEGAAVSGGVKRTGGDVAARGLQREVAAGSIAAGSGGGSAPEGPMGPPAKRQRRAAGGNPAGVRDGGEPPDPDAASGDVGDPAAGGGDLSPCLRRTTGEHGSRLDTISVSIPDLSAEYQTVGDLWSEWTEGILLPRRRGRLAPLSVLEHRDLRSVWRSGKDMIKNINLRKTVIYALHRRVCGQPRNKEDVAAGRQYEPMDLAAAWDDLQTTYGGGPSRPLSVSHLARSIREMPPATYEAYASQAGLQLFPCLR</sequence>
<feature type="compositionally biased region" description="Low complexity" evidence="14">
    <location>
        <begin position="723"/>
        <end position="756"/>
    </location>
</feature>
<evidence type="ECO:0000313" key="17">
    <source>
        <dbReference type="Proteomes" id="UP000001058"/>
    </source>
</evidence>
<evidence type="ECO:0000256" key="4">
    <source>
        <dbReference type="ARBA" id="ARBA00022603"/>
    </source>
</evidence>
<feature type="compositionally biased region" description="Low complexity" evidence="14">
    <location>
        <begin position="1165"/>
        <end position="1178"/>
    </location>
</feature>
<keyword evidence="4" id="KW-0489">Methyltransferase</keyword>
<dbReference type="SMART" id="SM00358">
    <property type="entry name" value="DSRM"/>
    <property type="match status" value="1"/>
</dbReference>
<feature type="region of interest" description="Disordered" evidence="14">
    <location>
        <begin position="1297"/>
        <end position="1327"/>
    </location>
</feature>
<dbReference type="Pfam" id="PF00035">
    <property type="entry name" value="dsrm"/>
    <property type="match status" value="1"/>
</dbReference>
<evidence type="ECO:0000256" key="5">
    <source>
        <dbReference type="ARBA" id="ARBA00022679"/>
    </source>
</evidence>
<evidence type="ECO:0000313" key="16">
    <source>
        <dbReference type="EMBL" id="EFJ41719.1"/>
    </source>
</evidence>
<feature type="compositionally biased region" description="Gly residues" evidence="14">
    <location>
        <begin position="1315"/>
        <end position="1325"/>
    </location>
</feature>
<keyword evidence="7" id="KW-0479">Metal-binding</keyword>
<feature type="compositionally biased region" description="Low complexity" evidence="14">
    <location>
        <begin position="465"/>
        <end position="489"/>
    </location>
</feature>
<feature type="compositionally biased region" description="Gly residues" evidence="14">
    <location>
        <begin position="452"/>
        <end position="464"/>
    </location>
</feature>
<feature type="region of interest" description="Disordered" evidence="14">
    <location>
        <begin position="1373"/>
        <end position="1442"/>
    </location>
</feature>
<feature type="region of interest" description="Disordered" evidence="14">
    <location>
        <begin position="1249"/>
        <end position="1285"/>
    </location>
</feature>
<dbReference type="Proteomes" id="UP000001058">
    <property type="component" value="Unassembled WGS sequence"/>
</dbReference>
<evidence type="ECO:0000256" key="3">
    <source>
        <dbReference type="ARBA" id="ARBA00021330"/>
    </source>
</evidence>
<dbReference type="Gene3D" id="3.30.160.20">
    <property type="match status" value="1"/>
</dbReference>
<dbReference type="KEGG" id="vcn:VOLCADRAFT_98326"/>
<accession>D8UEX7</accession>
<dbReference type="RefSeq" id="XP_002957221.1">
    <property type="nucleotide sequence ID" value="XM_002957175.1"/>
</dbReference>
<dbReference type="STRING" id="3068.D8UEX7"/>
<organism evidence="17">
    <name type="scientific">Volvox carteri f. nagariensis</name>
    <dbReference type="NCBI Taxonomy" id="3068"/>
    <lineage>
        <taxon>Eukaryota</taxon>
        <taxon>Viridiplantae</taxon>
        <taxon>Chlorophyta</taxon>
        <taxon>core chlorophytes</taxon>
        <taxon>Chlorophyceae</taxon>
        <taxon>CS clade</taxon>
        <taxon>Chlamydomonadales</taxon>
        <taxon>Volvocaceae</taxon>
        <taxon>Volvox</taxon>
    </lineage>
</organism>
<feature type="region of interest" description="Disordered" evidence="14">
    <location>
        <begin position="1048"/>
        <end position="1069"/>
    </location>
</feature>
<keyword evidence="8" id="KW-0460">Magnesium</keyword>
<feature type="region of interest" description="Disordered" evidence="14">
    <location>
        <begin position="708"/>
        <end position="756"/>
    </location>
</feature>
<dbReference type="InterPro" id="IPR014720">
    <property type="entry name" value="dsRBD_dom"/>
</dbReference>
<keyword evidence="6" id="KW-0949">S-adenosyl-L-methionine</keyword>
<evidence type="ECO:0000256" key="10">
    <source>
        <dbReference type="ARBA" id="ARBA00023158"/>
    </source>
</evidence>
<dbReference type="GO" id="GO:0005737">
    <property type="term" value="C:cytoplasm"/>
    <property type="evidence" value="ECO:0007669"/>
    <property type="project" value="TreeGrafter"/>
</dbReference>
<dbReference type="InterPro" id="IPR029063">
    <property type="entry name" value="SAM-dependent_MTases_sf"/>
</dbReference>
<feature type="compositionally biased region" description="Basic residues" evidence="14">
    <location>
        <begin position="1050"/>
        <end position="1059"/>
    </location>
</feature>
<dbReference type="PANTHER" id="PTHR21404:SF3">
    <property type="entry name" value="SMALL RNA 2'-O-METHYLTRANSFERASE"/>
    <property type="match status" value="1"/>
</dbReference>
<dbReference type="PANTHER" id="PTHR21404">
    <property type="entry name" value="HEN1"/>
    <property type="match status" value="1"/>
</dbReference>
<name>D8UEX7_VOLCA</name>
<evidence type="ECO:0000259" key="15">
    <source>
        <dbReference type="PROSITE" id="PS50137"/>
    </source>
</evidence>
<feature type="compositionally biased region" description="Low complexity" evidence="14">
    <location>
        <begin position="498"/>
        <end position="511"/>
    </location>
</feature>
<dbReference type="GO" id="GO:0003723">
    <property type="term" value="F:RNA binding"/>
    <property type="evidence" value="ECO:0007669"/>
    <property type="project" value="UniProtKB-UniRule"/>
</dbReference>
<dbReference type="InParanoid" id="D8UEX7"/>
<evidence type="ECO:0000256" key="9">
    <source>
        <dbReference type="ARBA" id="ARBA00022884"/>
    </source>
</evidence>
<keyword evidence="5" id="KW-0808">Transferase</keyword>
<feature type="compositionally biased region" description="Low complexity" evidence="14">
    <location>
        <begin position="1415"/>
        <end position="1424"/>
    </location>
</feature>
<dbReference type="GO" id="GO:0005634">
    <property type="term" value="C:nucleus"/>
    <property type="evidence" value="ECO:0007669"/>
    <property type="project" value="TreeGrafter"/>
</dbReference>
<dbReference type="SUPFAM" id="SSF54768">
    <property type="entry name" value="dsRNA-binding domain-like"/>
    <property type="match status" value="1"/>
</dbReference>
<evidence type="ECO:0000256" key="7">
    <source>
        <dbReference type="ARBA" id="ARBA00022723"/>
    </source>
</evidence>
<feature type="region of interest" description="Disordered" evidence="14">
    <location>
        <begin position="321"/>
        <end position="361"/>
    </location>
</feature>
<keyword evidence="17" id="KW-1185">Reference proteome</keyword>
<evidence type="ECO:0000256" key="11">
    <source>
        <dbReference type="ARBA" id="ARBA00035025"/>
    </source>
</evidence>
<evidence type="ECO:0000256" key="2">
    <source>
        <dbReference type="ARBA" id="ARBA00009026"/>
    </source>
</evidence>
<dbReference type="Gene3D" id="3.40.50.150">
    <property type="entry name" value="Vaccinia Virus protein VP39"/>
    <property type="match status" value="1"/>
</dbReference>
<feature type="domain" description="DRBM" evidence="15">
    <location>
        <begin position="6"/>
        <end position="84"/>
    </location>
</feature>
<dbReference type="eggNOG" id="KOG1045">
    <property type="taxonomic scope" value="Eukaryota"/>
</dbReference>
<evidence type="ECO:0000256" key="14">
    <source>
        <dbReference type="SAM" id="MobiDB-lite"/>
    </source>
</evidence>
<evidence type="ECO:0000256" key="12">
    <source>
        <dbReference type="ARBA" id="ARBA00048418"/>
    </source>
</evidence>